<dbReference type="Pfam" id="PF26310">
    <property type="entry name" value="YczF"/>
    <property type="match status" value="1"/>
</dbReference>
<dbReference type="EMBL" id="JAESWB010000168">
    <property type="protein sequence ID" value="MBL4952902.1"/>
    <property type="molecule type" value="Genomic_DNA"/>
</dbReference>
<accession>A0ABS1TNT0</accession>
<organism evidence="2 3">
    <name type="scientific">Neobacillus paridis</name>
    <dbReference type="NCBI Taxonomy" id="2803862"/>
    <lineage>
        <taxon>Bacteria</taxon>
        <taxon>Bacillati</taxon>
        <taxon>Bacillota</taxon>
        <taxon>Bacilli</taxon>
        <taxon>Bacillales</taxon>
        <taxon>Bacillaceae</taxon>
        <taxon>Neobacillus</taxon>
    </lineage>
</organism>
<dbReference type="Proteomes" id="UP000623967">
    <property type="component" value="Unassembled WGS sequence"/>
</dbReference>
<sequence>MVKNFLVLSLLASSMFVLIILLDLALGYSPRVIVQKQLQPFKVNEITAIVILSIFAVVYLVKTVVQFVKKKQK</sequence>
<dbReference type="RefSeq" id="WP_202654129.1">
    <property type="nucleotide sequence ID" value="NZ_JAESWB010000168.1"/>
</dbReference>
<evidence type="ECO:0000313" key="2">
    <source>
        <dbReference type="EMBL" id="MBL4952902.1"/>
    </source>
</evidence>
<reference evidence="2 3" key="1">
    <citation type="submission" date="2021-01" db="EMBL/GenBank/DDBJ databases">
        <title>Genome public.</title>
        <authorList>
            <person name="Liu C."/>
            <person name="Sun Q."/>
        </authorList>
    </citation>
    <scope>NUCLEOTIDE SEQUENCE [LARGE SCALE GENOMIC DNA]</scope>
    <source>
        <strain evidence="2 3">YIM B02564</strain>
    </source>
</reference>
<keyword evidence="1" id="KW-1133">Transmembrane helix</keyword>
<keyword evidence="3" id="KW-1185">Reference proteome</keyword>
<dbReference type="InterPro" id="IPR058725">
    <property type="entry name" value="YczF"/>
</dbReference>
<evidence type="ECO:0000313" key="3">
    <source>
        <dbReference type="Proteomes" id="UP000623967"/>
    </source>
</evidence>
<keyword evidence="1" id="KW-0812">Transmembrane</keyword>
<evidence type="ECO:0000256" key="1">
    <source>
        <dbReference type="SAM" id="Phobius"/>
    </source>
</evidence>
<proteinExistence type="predicted"/>
<gene>
    <name evidence="2" type="ORF">JK635_11835</name>
</gene>
<protein>
    <submittedName>
        <fullName evidence="2">Uncharacterized protein</fullName>
    </submittedName>
</protein>
<keyword evidence="1" id="KW-0472">Membrane</keyword>
<name>A0ABS1TNT0_9BACI</name>
<feature type="transmembrane region" description="Helical" evidence="1">
    <location>
        <begin position="5"/>
        <end position="26"/>
    </location>
</feature>
<feature type="transmembrane region" description="Helical" evidence="1">
    <location>
        <begin position="46"/>
        <end position="65"/>
    </location>
</feature>
<comment type="caution">
    <text evidence="2">The sequence shown here is derived from an EMBL/GenBank/DDBJ whole genome shotgun (WGS) entry which is preliminary data.</text>
</comment>